<dbReference type="InterPro" id="IPR036390">
    <property type="entry name" value="WH_DNA-bd_sf"/>
</dbReference>
<evidence type="ECO:0000313" key="7">
    <source>
        <dbReference type="Proteomes" id="UP000517106"/>
    </source>
</evidence>
<proteinExistence type="inferred from homology"/>
<dbReference type="AlphaFoldDB" id="A0A7W3UJA3"/>
<dbReference type="PROSITE" id="PS50931">
    <property type="entry name" value="HTH_LYSR"/>
    <property type="match status" value="1"/>
</dbReference>
<evidence type="ECO:0000256" key="3">
    <source>
        <dbReference type="ARBA" id="ARBA00023125"/>
    </source>
</evidence>
<dbReference type="InterPro" id="IPR036388">
    <property type="entry name" value="WH-like_DNA-bd_sf"/>
</dbReference>
<dbReference type="Pfam" id="PF00126">
    <property type="entry name" value="HTH_1"/>
    <property type="match status" value="1"/>
</dbReference>
<evidence type="ECO:0000259" key="5">
    <source>
        <dbReference type="PROSITE" id="PS50931"/>
    </source>
</evidence>
<accession>A0A7W3UJA3</accession>
<dbReference type="EMBL" id="JACIVA010000016">
    <property type="protein sequence ID" value="MBB1096611.1"/>
    <property type="molecule type" value="Genomic_DNA"/>
</dbReference>
<protein>
    <submittedName>
        <fullName evidence="6">LysR family transcriptional regulator</fullName>
    </submittedName>
</protein>
<name>A0A7W3UJA3_9LACO</name>
<comment type="similarity">
    <text evidence="1">Belongs to the LysR transcriptional regulatory family.</text>
</comment>
<evidence type="ECO:0000313" key="6">
    <source>
        <dbReference type="EMBL" id="MBB1096611.1"/>
    </source>
</evidence>
<evidence type="ECO:0000256" key="4">
    <source>
        <dbReference type="ARBA" id="ARBA00023163"/>
    </source>
</evidence>
<keyword evidence="3" id="KW-0238">DNA-binding</keyword>
<dbReference type="GO" id="GO:0003700">
    <property type="term" value="F:DNA-binding transcription factor activity"/>
    <property type="evidence" value="ECO:0007669"/>
    <property type="project" value="InterPro"/>
</dbReference>
<dbReference type="GO" id="GO:0003677">
    <property type="term" value="F:DNA binding"/>
    <property type="evidence" value="ECO:0007669"/>
    <property type="project" value="UniProtKB-KW"/>
</dbReference>
<sequence>MIDLEPLQELVTFQKYGTLSATAEHLLITQPTVTRKMKKLEQELGVTLFNRQVSNHITLNDTGILAANEAQKLLAAEQNFTEKVLNYDRLKNEITVGTVAPGPTRFLEHIQEQFKMNLKINHELVKPEDVINDLHTLKEKLIFTNQEISTDDIESMYLGIEYLGVGIDKFNPLSQRESVSFGDLQGLSFILMSDIGPWQKVVEDNIPHASFFYQEDLKALSQISRYSSFPFFFSNLTEATSATTSRFDNDNRNTVKINDPNNQIEFYGSYLKSERKNVQPLLKKLAQQWPE</sequence>
<dbReference type="Gene3D" id="1.10.10.10">
    <property type="entry name" value="Winged helix-like DNA-binding domain superfamily/Winged helix DNA-binding domain"/>
    <property type="match status" value="1"/>
</dbReference>
<dbReference type="InterPro" id="IPR000847">
    <property type="entry name" value="LysR_HTH_N"/>
</dbReference>
<evidence type="ECO:0000256" key="1">
    <source>
        <dbReference type="ARBA" id="ARBA00009437"/>
    </source>
</evidence>
<dbReference type="Proteomes" id="UP000517106">
    <property type="component" value="Unassembled WGS sequence"/>
</dbReference>
<dbReference type="PANTHER" id="PTHR30346:SF0">
    <property type="entry name" value="HCA OPERON TRANSCRIPTIONAL ACTIVATOR HCAR"/>
    <property type="match status" value="1"/>
</dbReference>
<feature type="domain" description="HTH lysR-type" evidence="5">
    <location>
        <begin position="2"/>
        <end position="60"/>
    </location>
</feature>
<evidence type="ECO:0000256" key="2">
    <source>
        <dbReference type="ARBA" id="ARBA00023015"/>
    </source>
</evidence>
<comment type="caution">
    <text evidence="6">The sequence shown here is derived from an EMBL/GenBank/DDBJ whole genome shotgun (WGS) entry which is preliminary data.</text>
</comment>
<reference evidence="6 7" key="1">
    <citation type="submission" date="2020-07" db="EMBL/GenBank/DDBJ databases">
        <title>Description of Limosilactobacillus balticus sp. nov., Limosilactobacillus agrestis sp. nov., Limosilactobacillus albertensis sp. nov., Limosilactobacillus rudii sp. nov., Limosilactobacillus fastidiosus sp. nov., five novel Limosilactobacillus species isolated from the vertebrate gastrointestinal tract, and proposal of 6 subspecies of Limosilactobacillus reuteri adapted to the gastrointestinal tract of specific vertebrate hosts.</title>
        <authorList>
            <person name="Li F."/>
            <person name="Cheng C."/>
            <person name="Zheng J."/>
            <person name="Quevedo R.M."/>
            <person name="Li J."/>
            <person name="Roos S."/>
            <person name="Gaenzle M.G."/>
            <person name="Walter J."/>
        </authorList>
    </citation>
    <scope>NUCLEOTIDE SEQUENCE [LARGE SCALE GENOMIC DNA]</scope>
    <source>
        <strain evidence="6 7">STM2_1</strain>
    </source>
</reference>
<keyword evidence="4" id="KW-0804">Transcription</keyword>
<dbReference type="GO" id="GO:0032993">
    <property type="term" value="C:protein-DNA complex"/>
    <property type="evidence" value="ECO:0007669"/>
    <property type="project" value="TreeGrafter"/>
</dbReference>
<dbReference type="RefSeq" id="WP_182595226.1">
    <property type="nucleotide sequence ID" value="NZ_JACIVA010000016.1"/>
</dbReference>
<dbReference type="PANTHER" id="PTHR30346">
    <property type="entry name" value="TRANSCRIPTIONAL DUAL REGULATOR HCAR-RELATED"/>
    <property type="match status" value="1"/>
</dbReference>
<gene>
    <name evidence="6" type="ORF">H5S09_01310</name>
</gene>
<dbReference type="SUPFAM" id="SSF46785">
    <property type="entry name" value="Winged helix' DNA-binding domain"/>
    <property type="match status" value="1"/>
</dbReference>
<keyword evidence="2" id="KW-0805">Transcription regulation</keyword>
<organism evidence="6 7">
    <name type="scientific">Limosilactobacillus rudii</name>
    <dbReference type="NCBI Taxonomy" id="2759755"/>
    <lineage>
        <taxon>Bacteria</taxon>
        <taxon>Bacillati</taxon>
        <taxon>Bacillota</taxon>
        <taxon>Bacilli</taxon>
        <taxon>Lactobacillales</taxon>
        <taxon>Lactobacillaceae</taxon>
        <taxon>Limosilactobacillus</taxon>
    </lineage>
</organism>
<keyword evidence="7" id="KW-1185">Reference proteome</keyword>
<dbReference type="PRINTS" id="PR00039">
    <property type="entry name" value="HTHLYSR"/>
</dbReference>